<comment type="subcellular location">
    <subcellularLocation>
        <location evidence="1">Cell membrane</location>
        <topology evidence="1">Multi-pass membrane protein</topology>
    </subcellularLocation>
</comment>
<evidence type="ECO:0000256" key="3">
    <source>
        <dbReference type="ARBA" id="ARBA00022692"/>
    </source>
</evidence>
<feature type="transmembrane region" description="Helical" evidence="6">
    <location>
        <begin position="233"/>
        <end position="253"/>
    </location>
</feature>
<feature type="transmembrane region" description="Helical" evidence="6">
    <location>
        <begin position="110"/>
        <end position="130"/>
    </location>
</feature>
<keyword evidence="2" id="KW-1003">Cell membrane</keyword>
<dbReference type="InterPro" id="IPR003740">
    <property type="entry name" value="YitT"/>
</dbReference>
<dbReference type="Proteomes" id="UP000233419">
    <property type="component" value="Chromosome"/>
</dbReference>
<dbReference type="Pfam" id="PF02588">
    <property type="entry name" value="YitT_membrane"/>
    <property type="match status" value="1"/>
</dbReference>
<keyword evidence="5 6" id="KW-0472">Membrane</keyword>
<feature type="transmembrane region" description="Helical" evidence="6">
    <location>
        <begin position="60"/>
        <end position="78"/>
    </location>
</feature>
<organism evidence="7 8">
    <name type="scientific">Mesoplasma syrphidae</name>
    <dbReference type="NCBI Taxonomy" id="225999"/>
    <lineage>
        <taxon>Bacteria</taxon>
        <taxon>Bacillati</taxon>
        <taxon>Mycoplasmatota</taxon>
        <taxon>Mollicutes</taxon>
        <taxon>Entomoplasmatales</taxon>
        <taxon>Entomoplasmataceae</taxon>
        <taxon>Mesoplasma</taxon>
    </lineage>
</organism>
<evidence type="ECO:0000256" key="5">
    <source>
        <dbReference type="ARBA" id="ARBA00023136"/>
    </source>
</evidence>
<dbReference type="InterPro" id="IPR051461">
    <property type="entry name" value="UPF0750_membrane"/>
</dbReference>
<keyword evidence="4 6" id="KW-1133">Transmembrane helix</keyword>
<keyword evidence="3 6" id="KW-0812">Transmembrane</keyword>
<accession>A0A2K9BK45</accession>
<evidence type="ECO:0000256" key="4">
    <source>
        <dbReference type="ARBA" id="ARBA00022989"/>
    </source>
</evidence>
<dbReference type="KEGG" id="msyr:CXP39_02240"/>
<dbReference type="AlphaFoldDB" id="A0A2K9BK45"/>
<gene>
    <name evidence="7" type="ORF">CXP39_02240</name>
</gene>
<dbReference type="PANTHER" id="PTHR33545">
    <property type="entry name" value="UPF0750 MEMBRANE PROTEIN YITT-RELATED"/>
    <property type="match status" value="1"/>
</dbReference>
<evidence type="ECO:0000256" key="2">
    <source>
        <dbReference type="ARBA" id="ARBA00022475"/>
    </source>
</evidence>
<feature type="transmembrane region" description="Helical" evidence="6">
    <location>
        <begin position="84"/>
        <end position="103"/>
    </location>
</feature>
<keyword evidence="8" id="KW-1185">Reference proteome</keyword>
<reference evidence="7 8" key="1">
    <citation type="submission" date="2017-12" db="EMBL/GenBank/DDBJ databases">
        <title>Mesoplasma syrphidae YJS, Complete Genome.</title>
        <authorList>
            <person name="Knight T.F."/>
            <person name="Citino T."/>
            <person name="Rubinstein R."/>
            <person name="Neuschaefer Z."/>
        </authorList>
    </citation>
    <scope>NUCLEOTIDE SEQUENCE [LARGE SCALE GENOMIC DNA]</scope>
    <source>
        <strain evidence="7 8">YJS</strain>
    </source>
</reference>
<evidence type="ECO:0000256" key="6">
    <source>
        <dbReference type="SAM" id="Phobius"/>
    </source>
</evidence>
<evidence type="ECO:0000313" key="7">
    <source>
        <dbReference type="EMBL" id="AUF83611.1"/>
    </source>
</evidence>
<dbReference type="NCBIfam" id="NF043063">
    <property type="entry name" value="MMSYN1_0411"/>
    <property type="match status" value="1"/>
</dbReference>
<feature type="transmembrane region" description="Helical" evidence="6">
    <location>
        <begin position="185"/>
        <end position="205"/>
    </location>
</feature>
<dbReference type="RefSeq" id="WP_036256223.1">
    <property type="nucleotide sequence ID" value="NZ_CP025257.1"/>
</dbReference>
<sequence length="498" mass="56636">MRKIKIRSSDGQEVLELSAAQLKEIKESPKYEKAHTDLVAKAEKKLDRQIYFKQGFWKDLLLISIAALGTTVAFDYFVSATGKMGLFPGGLGGITRFISVIVVSSQEKQASLYFVFYFAFNIPFICFGFWKLGNKFTLTTVTYILLSICFDQIIRLIPVINPSEWHLIIDYQLINAIPQAWNSTIWLFIFAIFGGIILGWSYAVIYKASSSTGGTDFATVYFSQQRNKNIGKINMKINFIILTVVIILNTLMLKSEEFDESIKFSILNSHYSSVDIFYQAVNKNDICAIAIKELFGSGEITNLNLGEALRKAASDVGFTEYSTGMMNLMRFKFIFGPSLFASFTLIIAQALVVDFLYPKNKIQTIMITTIKSDEVQQYLFEAGYRNNVFIWEAETSKKGVGVTNKKVLMATVTVINWNKLEAGLINIDQHMNINVVKTQRVKGPFKYELDNERRLQIIHERVVTNDKWMKKIEHDAIFIANAKIKNDLKNEKATQKSD</sequence>
<dbReference type="OrthoDB" id="395820at2"/>
<dbReference type="EMBL" id="CP025257">
    <property type="protein sequence ID" value="AUF83611.1"/>
    <property type="molecule type" value="Genomic_DNA"/>
</dbReference>
<proteinExistence type="predicted"/>
<dbReference type="PANTHER" id="PTHR33545:SF5">
    <property type="entry name" value="UPF0750 MEMBRANE PROTEIN YITT"/>
    <property type="match status" value="1"/>
</dbReference>
<name>A0A2K9BK45_9MOLU</name>
<feature type="transmembrane region" description="Helical" evidence="6">
    <location>
        <begin position="334"/>
        <end position="357"/>
    </location>
</feature>
<dbReference type="GO" id="GO:0005886">
    <property type="term" value="C:plasma membrane"/>
    <property type="evidence" value="ECO:0007669"/>
    <property type="project" value="UniProtKB-SubCell"/>
</dbReference>
<evidence type="ECO:0000256" key="1">
    <source>
        <dbReference type="ARBA" id="ARBA00004651"/>
    </source>
</evidence>
<evidence type="ECO:0000313" key="8">
    <source>
        <dbReference type="Proteomes" id="UP000233419"/>
    </source>
</evidence>
<protein>
    <submittedName>
        <fullName evidence="7">YitT family protein</fullName>
    </submittedName>
</protein>